<evidence type="ECO:0000256" key="6">
    <source>
        <dbReference type="ARBA" id="ARBA00022771"/>
    </source>
</evidence>
<feature type="region of interest" description="Disordered" evidence="10">
    <location>
        <begin position="737"/>
        <end position="759"/>
    </location>
</feature>
<keyword evidence="1" id="KW-0808">Transferase</keyword>
<dbReference type="InterPro" id="IPR012337">
    <property type="entry name" value="RNaseH-like_sf"/>
</dbReference>
<evidence type="ECO:0000256" key="5">
    <source>
        <dbReference type="ARBA" id="ARBA00022759"/>
    </source>
</evidence>
<dbReference type="InterPro" id="IPR041577">
    <property type="entry name" value="RT_RNaseH_2"/>
</dbReference>
<keyword evidence="5" id="KW-0378">Hydrolase</keyword>
<dbReference type="Gene3D" id="3.30.420.10">
    <property type="entry name" value="Ribonuclease H-like superfamily/Ribonuclease H"/>
    <property type="match status" value="1"/>
</dbReference>
<feature type="domain" description="MYND-type" evidence="11">
    <location>
        <begin position="401"/>
        <end position="450"/>
    </location>
</feature>
<dbReference type="SUPFAM" id="SSF50630">
    <property type="entry name" value="Acid proteases"/>
    <property type="match status" value="1"/>
</dbReference>
<dbReference type="InterPro" id="IPR002893">
    <property type="entry name" value="Znf_MYND"/>
</dbReference>
<dbReference type="PROSITE" id="PS50878">
    <property type="entry name" value="RT_POL"/>
    <property type="match status" value="1"/>
</dbReference>
<evidence type="ECO:0000256" key="4">
    <source>
        <dbReference type="ARBA" id="ARBA00022723"/>
    </source>
</evidence>
<proteinExistence type="predicted"/>
<dbReference type="Gene3D" id="3.30.70.270">
    <property type="match status" value="1"/>
</dbReference>
<evidence type="ECO:0000259" key="11">
    <source>
        <dbReference type="PROSITE" id="PS50865"/>
    </source>
</evidence>
<dbReference type="OrthoDB" id="5990438at2759"/>
<dbReference type="EMBL" id="LSMT01001026">
    <property type="protein sequence ID" value="PFX13249.1"/>
    <property type="molecule type" value="Genomic_DNA"/>
</dbReference>
<keyword evidence="2" id="KW-0548">Nucleotidyltransferase</keyword>
<feature type="region of interest" description="Disordered" evidence="10">
    <location>
        <begin position="1051"/>
        <end position="1084"/>
    </location>
</feature>
<evidence type="ECO:0000259" key="12">
    <source>
        <dbReference type="PROSITE" id="PS50878"/>
    </source>
</evidence>
<dbReference type="InterPro" id="IPR043128">
    <property type="entry name" value="Rev_trsase/Diguanyl_cyclase"/>
</dbReference>
<feature type="compositionally biased region" description="Basic and acidic residues" evidence="10">
    <location>
        <begin position="1565"/>
        <end position="1576"/>
    </location>
</feature>
<dbReference type="CDD" id="cd00303">
    <property type="entry name" value="retropepsin_like"/>
    <property type="match status" value="1"/>
</dbReference>
<keyword evidence="7" id="KW-0862">Zinc</keyword>
<dbReference type="Gene3D" id="3.10.20.370">
    <property type="match status" value="1"/>
</dbReference>
<feature type="compositionally biased region" description="Polar residues" evidence="10">
    <location>
        <begin position="742"/>
        <end position="759"/>
    </location>
</feature>
<evidence type="ECO:0000256" key="10">
    <source>
        <dbReference type="SAM" id="MobiDB-lite"/>
    </source>
</evidence>
<dbReference type="SUPFAM" id="SSF56672">
    <property type="entry name" value="DNA/RNA polymerases"/>
    <property type="match status" value="1"/>
</dbReference>
<dbReference type="PANTHER" id="PTHR37984">
    <property type="entry name" value="PROTEIN CBG26694"/>
    <property type="match status" value="1"/>
</dbReference>
<dbReference type="GO" id="GO:0006259">
    <property type="term" value="P:DNA metabolic process"/>
    <property type="evidence" value="ECO:0007669"/>
    <property type="project" value="UniProtKB-ARBA"/>
</dbReference>
<reference evidence="14" key="1">
    <citation type="journal article" date="2017" name="bioRxiv">
        <title>Comparative analysis of the genomes of Stylophora pistillata and Acropora digitifera provides evidence for extensive differences between species of corals.</title>
        <authorList>
            <person name="Voolstra C.R."/>
            <person name="Li Y."/>
            <person name="Liew Y.J."/>
            <person name="Baumgarten S."/>
            <person name="Zoccola D."/>
            <person name="Flot J.-F."/>
            <person name="Tambutte S."/>
            <person name="Allemand D."/>
            <person name="Aranda M."/>
        </authorList>
    </citation>
    <scope>NUCLEOTIDE SEQUENCE [LARGE SCALE GENOMIC DNA]</scope>
</reference>
<protein>
    <submittedName>
        <fullName evidence="13">Retrovirus-related Pol polyprotein from transposon 17.6</fullName>
    </submittedName>
</protein>
<feature type="compositionally biased region" description="Polar residues" evidence="10">
    <location>
        <begin position="648"/>
        <end position="659"/>
    </location>
</feature>
<keyword evidence="5" id="KW-0255">Endonuclease</keyword>
<dbReference type="FunFam" id="3.10.20.370:FF:000001">
    <property type="entry name" value="Retrovirus-related Pol polyprotein from transposon 17.6-like protein"/>
    <property type="match status" value="1"/>
</dbReference>
<dbReference type="GO" id="GO:0008270">
    <property type="term" value="F:zinc ion binding"/>
    <property type="evidence" value="ECO:0007669"/>
    <property type="project" value="UniProtKB-KW"/>
</dbReference>
<evidence type="ECO:0000256" key="7">
    <source>
        <dbReference type="ARBA" id="ARBA00022833"/>
    </source>
</evidence>
<dbReference type="InterPro" id="IPR036397">
    <property type="entry name" value="RNaseH_sf"/>
</dbReference>
<evidence type="ECO:0000256" key="8">
    <source>
        <dbReference type="ARBA" id="ARBA00023268"/>
    </source>
</evidence>
<evidence type="ECO:0000313" key="14">
    <source>
        <dbReference type="Proteomes" id="UP000225706"/>
    </source>
</evidence>
<evidence type="ECO:0000313" key="13">
    <source>
        <dbReference type="EMBL" id="PFX13249.1"/>
    </source>
</evidence>
<feature type="region of interest" description="Disordered" evidence="10">
    <location>
        <begin position="1565"/>
        <end position="1642"/>
    </location>
</feature>
<dbReference type="CDD" id="cd09274">
    <property type="entry name" value="RNase_HI_RT_Ty3"/>
    <property type="match status" value="1"/>
</dbReference>
<evidence type="ECO:0000256" key="9">
    <source>
        <dbReference type="PROSITE-ProRule" id="PRU00134"/>
    </source>
</evidence>
<evidence type="ECO:0000256" key="1">
    <source>
        <dbReference type="ARBA" id="ARBA00022679"/>
    </source>
</evidence>
<dbReference type="InterPro" id="IPR021109">
    <property type="entry name" value="Peptidase_aspartic_dom_sf"/>
</dbReference>
<feature type="region of interest" description="Disordered" evidence="10">
    <location>
        <begin position="647"/>
        <end position="668"/>
    </location>
</feature>
<keyword evidence="14" id="KW-1185">Reference proteome</keyword>
<dbReference type="InterPro" id="IPR050951">
    <property type="entry name" value="Retrovirus_Pol_polyprotein"/>
</dbReference>
<dbReference type="Gene3D" id="6.10.140.2220">
    <property type="match status" value="1"/>
</dbReference>
<dbReference type="Pfam" id="PF17919">
    <property type="entry name" value="RT_RNaseH_2"/>
    <property type="match status" value="1"/>
</dbReference>
<name>A0A2B4R8V5_STYPI</name>
<feature type="compositionally biased region" description="Basic and acidic residues" evidence="10">
    <location>
        <begin position="379"/>
        <end position="389"/>
    </location>
</feature>
<dbReference type="InterPro" id="IPR043502">
    <property type="entry name" value="DNA/RNA_pol_sf"/>
</dbReference>
<gene>
    <name evidence="13" type="primary">pol</name>
    <name evidence="13" type="ORF">AWC38_SpisGene22685</name>
</gene>
<keyword evidence="6 9" id="KW-0863">Zinc-finger</keyword>
<dbReference type="STRING" id="50429.A0A2B4R8V5"/>
<dbReference type="PROSITE" id="PS50865">
    <property type="entry name" value="ZF_MYND_2"/>
    <property type="match status" value="1"/>
</dbReference>
<dbReference type="Proteomes" id="UP000225706">
    <property type="component" value="Unassembled WGS sequence"/>
</dbReference>
<dbReference type="SUPFAM" id="SSF53098">
    <property type="entry name" value="Ribonuclease H-like"/>
    <property type="match status" value="1"/>
</dbReference>
<keyword evidence="4" id="KW-0479">Metal-binding</keyword>
<dbReference type="InterPro" id="IPR000477">
    <property type="entry name" value="RT_dom"/>
</dbReference>
<keyword evidence="8" id="KW-0511">Multifunctional enzyme</keyword>
<evidence type="ECO:0000256" key="2">
    <source>
        <dbReference type="ARBA" id="ARBA00022695"/>
    </source>
</evidence>
<sequence length="1765" mass="198255">MEQLQLQVEALLFDQDEGSLAEMLDLLGIEDDVTGKTKMQRIKIIRKEVDFKMESDEKVARTCLEQLLTYVQGTVPPLEQTEETGAKVAAGVRSEQMGAQGKLNKEQVGQGAEDILAQMAKTKAVSSLLYREYKLSGQIGEPGQTEKLTFVSLMHQIDSGLKRGFKESEIVDAVICAISPHSSLRSYVETLSDLSLSKLRRILRVHYREKAASEVYQQLATVCQQSNESPQQFLPRALDLRNKVNFASQESDCEFNNGLSLIQKTFIKSFETGLRDDILASNLRTTLRTPGLTDEELMKQVNELASQQDERTTKLATEHRKRAQVNAFEVPREAGKQRARNPSSDESQQILYEIRQMKSEINALKGRVTAQSGQAAKPNWDRSPYRDQKGGYQPKNPNWGCQSCKERGRGEECDHCFACGISGHVAHCEMVKYCSQACKKKHWPDHKMLCTAISHLSNKTEPKTMDPSATTFVSHLTPRQHARVVGLVGKRCAVKGEISGHSVDVLWDTGAQVSIISNDFLRMNLPGVPLKDISELLNSELNLTAANGSEMPFVGWVELNFRLPSYQHDLKVPFLVTEQHLDSPLIGFNVLEEIIRDSNGEVALSQAVISSFPDLDSQTAPEFMNFIKNLNQEELCFVRTSKRDTTIPPKQSKTVTCRANTGPVGRPTPVLFEPDETHSWPNGLEVSETLLTVKKGKSSQVDIDITNNTSHEVILRGRTLLGRLQLVQSVTPVEVKAKEPDSSASNTQTKGVQVSGTTEPVQTVDERLGGTPMGIPSHIRDIDLEGLTPDQKEMALKLLTEEADSFAKDDSDVGCIPDLELDLDLEDQTPVQKNYVAVPKPLYPEVKAYIEDLLNRNFIKKSSSSNSSPVVCVRKKDQSLRLCVDFRALNKKTRPDRHPIPRIQEMLDNLSGNSCFSVLDQRKAYHQGFMSPNSQPLTAFITPWGLYEWVRIPFGLSRAPGALQRFMENCLGDLRDTVCVPYLDDIIIFSATFEDHIENTCEVLRRLKEYGVKLRPRKCKLFKREVTFLGRIVSEEGYKLDPCSIKPVLALRDSPPKTTPSRSPKQVQLDKSGKDRSNNGQLPAKHSVDWTDIHQSALRTLIDSITSAPVMAYPDFHKPFVLHTDASKDGLGAVLYQYQDDILCVVAYGSRNLTLAEKNYHFHSGKLEFLALKWAICDQFRDYLYYAPSFKVFTDNNPLTYVLSSAKLNATGLRWIGELADFNFTIHYRPGKGNFDADALSRIPSEDTVYAEIVPQEVLQAVAVSANSQDRGQVNWVSALTGDHAVLTTDPFRNEKFTGPRIDLKHAHTTDQVVCRVRDLIQRGQRPPTAKRKQTQKSRWAEHLNHVVHAYNCTKHESTGYSPFFLLFGRHPRLPVDLMFETEDETNHVNHSQYVEKWRKAMTEAYKLAGKKSSEAGTRAKQRYDRFVRSSILLPGYRVLVRNLRERGGPGKLRSHWEDQTHKVVSRKGEDSPVYEVKPEAGPGRNRILHRNLLLPCNNLPINIPNEVSQRREGRIEKDKRSTAYQIPVPQAEELEDGTCSNDEYTITPGNPYTGQFIEEAVTEELAKSSVEEKQPKPTQSEDAISDHAHRGKVISDQTVLEETEETGLENGKGQDPLAQDNNSPPDNPELEPRLKRQRHPPTVLTYNTLGNPTYESQAAVHDIAADNFSGTQLPQRDTPNLQWRTGLSTVKQFQLPPYSPLSQYPAIFGYPGTYLQYPPMPPPVFYPVNQFPAASPIMYQPRSDLLQAPVTMNSGHVPAPGFVF</sequence>
<organism evidence="13 14">
    <name type="scientific">Stylophora pistillata</name>
    <name type="common">Smooth cauliflower coral</name>
    <dbReference type="NCBI Taxonomy" id="50429"/>
    <lineage>
        <taxon>Eukaryota</taxon>
        <taxon>Metazoa</taxon>
        <taxon>Cnidaria</taxon>
        <taxon>Anthozoa</taxon>
        <taxon>Hexacorallia</taxon>
        <taxon>Scleractinia</taxon>
        <taxon>Astrocoeniina</taxon>
        <taxon>Pocilloporidae</taxon>
        <taxon>Stylophora</taxon>
    </lineage>
</organism>
<evidence type="ECO:0000256" key="3">
    <source>
        <dbReference type="ARBA" id="ARBA00022722"/>
    </source>
</evidence>
<dbReference type="Gene3D" id="3.10.10.10">
    <property type="entry name" value="HIV Type 1 Reverse Transcriptase, subunit A, domain 1"/>
    <property type="match status" value="1"/>
</dbReference>
<dbReference type="PANTHER" id="PTHR37984:SF5">
    <property type="entry name" value="PROTEIN NYNRIN-LIKE"/>
    <property type="match status" value="1"/>
</dbReference>
<dbReference type="GO" id="GO:0003676">
    <property type="term" value="F:nucleic acid binding"/>
    <property type="evidence" value="ECO:0007669"/>
    <property type="project" value="InterPro"/>
</dbReference>
<feature type="domain" description="Reverse transcriptase" evidence="12">
    <location>
        <begin position="854"/>
        <end position="1033"/>
    </location>
</feature>
<dbReference type="Gene3D" id="2.40.70.10">
    <property type="entry name" value="Acid Proteases"/>
    <property type="match status" value="1"/>
</dbReference>
<accession>A0A2B4R8V5</accession>
<keyword evidence="3" id="KW-0540">Nuclease</keyword>
<dbReference type="Pfam" id="PF00078">
    <property type="entry name" value="RVT_1"/>
    <property type="match status" value="1"/>
</dbReference>
<comment type="caution">
    <text evidence="13">The sequence shown here is derived from an EMBL/GenBank/DDBJ whole genome shotgun (WGS) entry which is preliminary data.</text>
</comment>
<feature type="region of interest" description="Disordered" evidence="10">
    <location>
        <begin position="368"/>
        <end position="391"/>
    </location>
</feature>
<dbReference type="CDD" id="cd01647">
    <property type="entry name" value="RT_LTR"/>
    <property type="match status" value="1"/>
</dbReference>